<evidence type="ECO:0000313" key="3">
    <source>
        <dbReference type="Proteomes" id="UP001158576"/>
    </source>
</evidence>
<protein>
    <submittedName>
        <fullName evidence="2">Oidioi.mRNA.OKI2018_I69.chr1.g971.t1.cds</fullName>
    </submittedName>
</protein>
<organism evidence="2 3">
    <name type="scientific">Oikopleura dioica</name>
    <name type="common">Tunicate</name>
    <dbReference type="NCBI Taxonomy" id="34765"/>
    <lineage>
        <taxon>Eukaryota</taxon>
        <taxon>Metazoa</taxon>
        <taxon>Chordata</taxon>
        <taxon>Tunicata</taxon>
        <taxon>Appendicularia</taxon>
        <taxon>Copelata</taxon>
        <taxon>Oikopleuridae</taxon>
        <taxon>Oikopleura</taxon>
    </lineage>
</organism>
<dbReference type="Proteomes" id="UP001158576">
    <property type="component" value="Chromosome 1"/>
</dbReference>
<evidence type="ECO:0000313" key="2">
    <source>
        <dbReference type="EMBL" id="CAG5103858.1"/>
    </source>
</evidence>
<keyword evidence="1" id="KW-0472">Membrane</keyword>
<keyword evidence="1" id="KW-0812">Transmembrane</keyword>
<proteinExistence type="predicted"/>
<reference evidence="2 3" key="1">
    <citation type="submission" date="2021-04" db="EMBL/GenBank/DDBJ databases">
        <authorList>
            <person name="Bliznina A."/>
        </authorList>
    </citation>
    <scope>NUCLEOTIDE SEQUENCE [LARGE SCALE GENOMIC DNA]</scope>
</reference>
<sequence length="459" mass="53449">MTGEVRQRKNVEKVEKSDEKKVEAKSRKRVIRRVLPWWTMAVTPFIAMSVVTGIDSFLDGQISGLEGQVTRVELMLKGMNEVWPVEKADRFIAEFKKLNETLQVQKKDLMEYIKGEFTEIGDPGGIILQMDQLLEDLRTIKTQEDERFKIVKQAKEKMDGAPSLISQLKQHEEGMRKSTKQIKEIYDAHSKFFDENELGQGYINLTEPIEGLQDEITKVLNTCREIGAQRFIANEYLTFYKKKMDEAFDKIKSGKFNSIPDPVAQTEDLNPYFDRYVEAKKEFLKYHNFTQDMRDRIEHIAINEKFTNNERIRLADTFGTPTEYFALVKKLMEYQELKPMSELIVEAKGTEKTIRDMYKTNCGQHTEALIQSYTRQIHELGAKIDKAVKKANEFDFKASFDEKLVFEVKQREIGLERFINKLKAQIIVAETAAATKYYNFIKNQKATLTKKKSKLKFVN</sequence>
<evidence type="ECO:0000256" key="1">
    <source>
        <dbReference type="SAM" id="Phobius"/>
    </source>
</evidence>
<gene>
    <name evidence="2" type="ORF">OKIOD_LOCUS9736</name>
</gene>
<accession>A0ABN7SN97</accession>
<keyword evidence="3" id="KW-1185">Reference proteome</keyword>
<name>A0ABN7SN97_OIKDI</name>
<keyword evidence="1" id="KW-1133">Transmembrane helix</keyword>
<dbReference type="EMBL" id="OU015566">
    <property type="protein sequence ID" value="CAG5103858.1"/>
    <property type="molecule type" value="Genomic_DNA"/>
</dbReference>
<feature type="transmembrane region" description="Helical" evidence="1">
    <location>
        <begin position="35"/>
        <end position="54"/>
    </location>
</feature>